<dbReference type="Proteomes" id="UP000016930">
    <property type="component" value="Unassembled WGS sequence"/>
</dbReference>
<evidence type="ECO:0000259" key="1">
    <source>
        <dbReference type="Pfam" id="PF12937"/>
    </source>
</evidence>
<reference evidence="2 3" key="1">
    <citation type="journal article" date="2012" name="Proc. Natl. Acad. Sci. U.S.A.">
        <title>Comparative genomics of Ceriporiopsis subvermispora and Phanerochaete chrysosporium provide insight into selective ligninolysis.</title>
        <authorList>
            <person name="Fernandez-Fueyo E."/>
            <person name="Ruiz-Duenas F.J."/>
            <person name="Ferreira P."/>
            <person name="Floudas D."/>
            <person name="Hibbett D.S."/>
            <person name="Canessa P."/>
            <person name="Larrondo L.F."/>
            <person name="James T.Y."/>
            <person name="Seelenfreund D."/>
            <person name="Lobos S."/>
            <person name="Polanco R."/>
            <person name="Tello M."/>
            <person name="Honda Y."/>
            <person name="Watanabe T."/>
            <person name="Watanabe T."/>
            <person name="Ryu J.S."/>
            <person name="Kubicek C.P."/>
            <person name="Schmoll M."/>
            <person name="Gaskell J."/>
            <person name="Hammel K.E."/>
            <person name="St John F.J."/>
            <person name="Vanden Wymelenberg A."/>
            <person name="Sabat G."/>
            <person name="Splinter BonDurant S."/>
            <person name="Syed K."/>
            <person name="Yadav J.S."/>
            <person name="Doddapaneni H."/>
            <person name="Subramanian V."/>
            <person name="Lavin J.L."/>
            <person name="Oguiza J.A."/>
            <person name="Perez G."/>
            <person name="Pisabarro A.G."/>
            <person name="Ramirez L."/>
            <person name="Santoyo F."/>
            <person name="Master E."/>
            <person name="Coutinho P.M."/>
            <person name="Henrissat B."/>
            <person name="Lombard V."/>
            <person name="Magnuson J.K."/>
            <person name="Kuees U."/>
            <person name="Hori C."/>
            <person name="Igarashi K."/>
            <person name="Samejima M."/>
            <person name="Held B.W."/>
            <person name="Barry K.W."/>
            <person name="LaButti K.M."/>
            <person name="Lapidus A."/>
            <person name="Lindquist E.A."/>
            <person name="Lucas S.M."/>
            <person name="Riley R."/>
            <person name="Salamov A.A."/>
            <person name="Hoffmeister D."/>
            <person name="Schwenk D."/>
            <person name="Hadar Y."/>
            <person name="Yarden O."/>
            <person name="de Vries R.P."/>
            <person name="Wiebenga A."/>
            <person name="Stenlid J."/>
            <person name="Eastwood D."/>
            <person name="Grigoriev I.V."/>
            <person name="Berka R.M."/>
            <person name="Blanchette R.A."/>
            <person name="Kersten P."/>
            <person name="Martinez A.T."/>
            <person name="Vicuna R."/>
            <person name="Cullen D."/>
        </authorList>
    </citation>
    <scope>NUCLEOTIDE SEQUENCE [LARGE SCALE GENOMIC DNA]</scope>
    <source>
        <strain evidence="2 3">B</strain>
    </source>
</reference>
<dbReference type="HOGENOM" id="CLU_032930_0_0_1"/>
<feature type="domain" description="F-box" evidence="1">
    <location>
        <begin position="59"/>
        <end position="124"/>
    </location>
</feature>
<accession>M2RCW5</accession>
<sequence length="577" mass="64712">MEINSFGSDDILSCAQQCSDKIRQTVQFMSLDKNAELDNILMLSVAVLRQARNQSQPVNRLPPEILTIIFQRIASLVSAICKSKCGDPCRHRTHDNAVVPLSHVCRYWRSVALSTPHLWRQIVVRRQSVELLKTSVERSRNVPLTVELDGSGWSDDRDWLWQLLQAQRHRIEEIVCKDDENLSGPSCNMAQCLTFSAPALKKLTVAHVWKGFPKAGSLFAGCAPQLRSFCGCDSSHLPRGITASLTSVHISDCTMRLVTLMEWLRSCPQLEHLSLKDAFSNFDSRPLEKGPVRLPRLHRLYMQSSPSDAEAFFAKVSLPSTTSVQLGVWNTSIDDSENMPSLTHFPLGEPTQLAFIEHQTNLGLIAADQSRTVFVREVDCVIDTPLPSLISPDRALTFVRDIWIIDEGCRADSRIGSMLHSLRAIPAATSLTIDSGHPRTYLARLTANIDDHNAPLLPALSSVRICNIRRSKDVLNVIVFAKARAELGFPIASLHISYRPGYDGPILDRKTALKYVQRIEVDTLGARPDLEFPVDRCSCDADHEWQPWKSLWGHMRKPCSSETWPCTVWSGNLPNRQ</sequence>
<dbReference type="AlphaFoldDB" id="M2RCW5"/>
<dbReference type="EMBL" id="KB445797">
    <property type="protein sequence ID" value="EMD36651.1"/>
    <property type="molecule type" value="Genomic_DNA"/>
</dbReference>
<gene>
    <name evidence="2" type="ORF">CERSUDRAFT_123754</name>
</gene>
<dbReference type="InterPro" id="IPR001810">
    <property type="entry name" value="F-box_dom"/>
</dbReference>
<evidence type="ECO:0000313" key="3">
    <source>
        <dbReference type="Proteomes" id="UP000016930"/>
    </source>
</evidence>
<dbReference type="PANTHER" id="PTHR38926">
    <property type="entry name" value="F-BOX DOMAIN CONTAINING PROTEIN, EXPRESSED"/>
    <property type="match status" value="1"/>
</dbReference>
<dbReference type="PANTHER" id="PTHR38926:SF72">
    <property type="entry name" value="IM:7136021-RELATED"/>
    <property type="match status" value="1"/>
</dbReference>
<dbReference type="InterPro" id="IPR036047">
    <property type="entry name" value="F-box-like_dom_sf"/>
</dbReference>
<dbReference type="InterPro" id="IPR032675">
    <property type="entry name" value="LRR_dom_sf"/>
</dbReference>
<keyword evidence="3" id="KW-1185">Reference proteome</keyword>
<dbReference type="Pfam" id="PF12937">
    <property type="entry name" value="F-box-like"/>
    <property type="match status" value="1"/>
</dbReference>
<proteinExistence type="predicted"/>
<organism evidence="2 3">
    <name type="scientific">Ceriporiopsis subvermispora (strain B)</name>
    <name type="common">White-rot fungus</name>
    <name type="synonym">Gelatoporia subvermispora</name>
    <dbReference type="NCBI Taxonomy" id="914234"/>
    <lineage>
        <taxon>Eukaryota</taxon>
        <taxon>Fungi</taxon>
        <taxon>Dikarya</taxon>
        <taxon>Basidiomycota</taxon>
        <taxon>Agaricomycotina</taxon>
        <taxon>Agaricomycetes</taxon>
        <taxon>Polyporales</taxon>
        <taxon>Gelatoporiaceae</taxon>
        <taxon>Gelatoporia</taxon>
    </lineage>
</organism>
<name>M2RCW5_CERS8</name>
<dbReference type="Gene3D" id="1.20.1280.50">
    <property type="match status" value="1"/>
</dbReference>
<dbReference type="SUPFAM" id="SSF81383">
    <property type="entry name" value="F-box domain"/>
    <property type="match status" value="1"/>
</dbReference>
<protein>
    <recommendedName>
        <fullName evidence="1">F-box domain-containing protein</fullName>
    </recommendedName>
</protein>
<dbReference type="OrthoDB" id="3193283at2759"/>
<dbReference type="Gene3D" id="3.80.10.10">
    <property type="entry name" value="Ribonuclease Inhibitor"/>
    <property type="match status" value="1"/>
</dbReference>
<dbReference type="SUPFAM" id="SSF52047">
    <property type="entry name" value="RNI-like"/>
    <property type="match status" value="1"/>
</dbReference>
<evidence type="ECO:0000313" key="2">
    <source>
        <dbReference type="EMBL" id="EMD36651.1"/>
    </source>
</evidence>